<sequence length="258" mass="28597">MTDMFLDEICRLRLPPVRKTRKGLEPLLSRILLGFSAAMIPALCFYLPGLLIGKAGETKSIILMLFAVTAAVVALFQSWCARLRWTSDRPVGLVKSLSVDWEVIAMVPVRDLAALELGLVEDPAIAFEQALNLFKVMVRLLSSIFVVAPLALAWEMLFLFAFGGLKMPLPHAAVTGSQIIRIGDLARSLMAFDALVVSFGAVIMLVAGKQPSRRFGFRNIYRDRRDAYLREQFSVSDDEAITIATPSPSFTSVRQRSF</sequence>
<gene>
    <name evidence="2" type="ORF">SAMN05421828_12326</name>
</gene>
<keyword evidence="1" id="KW-0472">Membrane</keyword>
<dbReference type="EMBL" id="FTNE01000023">
    <property type="protein sequence ID" value="SIR29426.1"/>
    <property type="molecule type" value="Genomic_DNA"/>
</dbReference>
<keyword evidence="1" id="KW-1133">Transmembrane helix</keyword>
<feature type="transmembrane region" description="Helical" evidence="1">
    <location>
        <begin position="140"/>
        <end position="165"/>
    </location>
</feature>
<reference evidence="2 3" key="1">
    <citation type="submission" date="2017-01" db="EMBL/GenBank/DDBJ databases">
        <authorList>
            <person name="Varghese N."/>
            <person name="Submissions S."/>
        </authorList>
    </citation>
    <scope>NUCLEOTIDE SEQUENCE [LARGE SCALE GENOMIC DNA]</scope>
    <source>
        <strain evidence="2 3">ATCC 35905</strain>
    </source>
</reference>
<feature type="transmembrane region" description="Helical" evidence="1">
    <location>
        <begin position="27"/>
        <end position="48"/>
    </location>
</feature>
<comment type="caution">
    <text evidence="2">The sequence shown here is derived from an EMBL/GenBank/DDBJ whole genome shotgun (WGS) entry which is preliminary data.</text>
</comment>
<accession>A0A8G2CMR1</accession>
<dbReference type="AlphaFoldDB" id="A0A8G2CMR1"/>
<proteinExistence type="predicted"/>
<dbReference type="RefSeq" id="WP_139334135.1">
    <property type="nucleotide sequence ID" value="NZ_FTNE01000023.1"/>
</dbReference>
<evidence type="ECO:0000313" key="2">
    <source>
        <dbReference type="EMBL" id="SIR29426.1"/>
    </source>
</evidence>
<keyword evidence="3" id="KW-1185">Reference proteome</keyword>
<protein>
    <submittedName>
        <fullName evidence="2">Uncharacterized protein</fullName>
    </submittedName>
</protein>
<organism evidence="2 3">
    <name type="scientific">Acidiphilium rubrum</name>
    <dbReference type="NCBI Taxonomy" id="526"/>
    <lineage>
        <taxon>Bacteria</taxon>
        <taxon>Pseudomonadati</taxon>
        <taxon>Pseudomonadota</taxon>
        <taxon>Alphaproteobacteria</taxon>
        <taxon>Acetobacterales</taxon>
        <taxon>Acidocellaceae</taxon>
        <taxon>Acidiphilium</taxon>
    </lineage>
</organism>
<keyword evidence="1" id="KW-0812">Transmembrane</keyword>
<dbReference type="Proteomes" id="UP000186308">
    <property type="component" value="Unassembled WGS sequence"/>
</dbReference>
<evidence type="ECO:0000256" key="1">
    <source>
        <dbReference type="SAM" id="Phobius"/>
    </source>
</evidence>
<feature type="transmembrane region" description="Helical" evidence="1">
    <location>
        <begin position="60"/>
        <end position="80"/>
    </location>
</feature>
<feature type="transmembrane region" description="Helical" evidence="1">
    <location>
        <begin position="185"/>
        <end position="208"/>
    </location>
</feature>
<name>A0A8G2CMR1_ACIRU</name>
<evidence type="ECO:0000313" key="3">
    <source>
        <dbReference type="Proteomes" id="UP000186308"/>
    </source>
</evidence>